<comment type="caution">
    <text evidence="3">The sequence shown here is derived from an EMBL/GenBank/DDBJ whole genome shotgun (WGS) entry which is preliminary data.</text>
</comment>
<sequence length="276" mass="30663">MSLQVFPQMDQRSDAWHEARRGLVTASTVGQLLTTRRLTAVDYICPACSSPAGEPCIGARGGPIKTMHTERTAKAKSTSSPLIIEPASNDSSRGLTKRLVAERITGQVDDNTFISDDMQRGIDHEPYARDRYAEVNGVTVEQVGFMVRDVDGIRWGCSPDGLINTDGMLEVKCPRPATHIDTIIADTVPIEHMPQLQCALLTSGRQWIDFVSFVAGLPLYTKRVFPDARWTRPIYDAIRQFEANAIERQRLYAEAAEGLPSTERIPEIPTEMRFAS</sequence>
<dbReference type="Proteomes" id="UP000319375">
    <property type="component" value="Unassembled WGS sequence"/>
</dbReference>
<organism evidence="3 4">
    <name type="scientific">Tsukamurella conjunctivitidis</name>
    <dbReference type="NCBI Taxonomy" id="2592068"/>
    <lineage>
        <taxon>Bacteria</taxon>
        <taxon>Bacillati</taxon>
        <taxon>Actinomycetota</taxon>
        <taxon>Actinomycetes</taxon>
        <taxon>Mycobacteriales</taxon>
        <taxon>Tsukamurellaceae</taxon>
        <taxon>Tsukamurella</taxon>
    </lineage>
</organism>
<evidence type="ECO:0000313" key="3">
    <source>
        <dbReference type="EMBL" id="TWS25567.1"/>
    </source>
</evidence>
<reference evidence="3 4" key="1">
    <citation type="submission" date="2019-06" db="EMBL/GenBank/DDBJ databases">
        <title>Tsukamurella conjunctivitidis sp. nov., Tsukamurella assacharolytica sp. nov. and Tsukamurella sputae sp. nov. isolated from patients with conjunctivitis, bacteraemia (lymphoma) and respiratory infection (sputum) in Hong Kong.</title>
        <authorList>
            <person name="Teng J.L.L."/>
            <person name="Lee H.H."/>
            <person name="Fong J.Y.H."/>
            <person name="Fok K.M.N."/>
            <person name="Lau S.K.P."/>
            <person name="Woo P.C.Y."/>
        </authorList>
    </citation>
    <scope>NUCLEOTIDE SEQUENCE [LARGE SCALE GENOMIC DNA]</scope>
    <source>
        <strain evidence="3 4">HKU72</strain>
    </source>
</reference>
<gene>
    <name evidence="3" type="ORF">FK530_22880</name>
</gene>
<evidence type="ECO:0000259" key="1">
    <source>
        <dbReference type="Pfam" id="PF09588"/>
    </source>
</evidence>
<dbReference type="InterPro" id="IPR011604">
    <property type="entry name" value="PDDEXK-like_dom_sf"/>
</dbReference>
<evidence type="ECO:0000259" key="2">
    <source>
        <dbReference type="Pfam" id="PF24623"/>
    </source>
</evidence>
<dbReference type="AlphaFoldDB" id="A0A5C5RRB7"/>
<dbReference type="InterPro" id="IPR051703">
    <property type="entry name" value="NF-kappa-B_Signaling_Reg"/>
</dbReference>
<proteinExistence type="predicted"/>
<dbReference type="Pfam" id="PF09588">
    <property type="entry name" value="YqaJ"/>
    <property type="match status" value="1"/>
</dbReference>
<feature type="domain" description="YqaJ viral recombinase" evidence="1">
    <location>
        <begin position="95"/>
        <end position="205"/>
    </location>
</feature>
<dbReference type="InterPro" id="IPR011335">
    <property type="entry name" value="Restrct_endonuc-II-like"/>
</dbReference>
<dbReference type="RefSeq" id="WP_146489242.1">
    <property type="nucleotide sequence ID" value="NZ_VIGX01000026.1"/>
</dbReference>
<dbReference type="InterPro" id="IPR056911">
    <property type="entry name" value="Phage_Znf_bind_put"/>
</dbReference>
<feature type="domain" description="DNA-binding phage zinc finger" evidence="2">
    <location>
        <begin position="12"/>
        <end position="76"/>
    </location>
</feature>
<dbReference type="SUPFAM" id="SSF52980">
    <property type="entry name" value="Restriction endonuclease-like"/>
    <property type="match status" value="1"/>
</dbReference>
<evidence type="ECO:0000313" key="4">
    <source>
        <dbReference type="Proteomes" id="UP000319375"/>
    </source>
</evidence>
<dbReference type="OrthoDB" id="1245848at2"/>
<dbReference type="InterPro" id="IPR019080">
    <property type="entry name" value="YqaJ_viral_recombinase"/>
</dbReference>
<dbReference type="EMBL" id="VIGX01000026">
    <property type="protein sequence ID" value="TWS25567.1"/>
    <property type="molecule type" value="Genomic_DNA"/>
</dbReference>
<name>A0A5C5RRB7_9ACTN</name>
<keyword evidence="4" id="KW-1185">Reference proteome</keyword>
<dbReference type="CDD" id="cd22343">
    <property type="entry name" value="PDDEXK_lambda_exonuclease-like"/>
    <property type="match status" value="1"/>
</dbReference>
<accession>A0A5C5RRB7</accession>
<dbReference type="PANTHER" id="PTHR46609:SF6">
    <property type="entry name" value="EXONUCLEASE, PHAGE-TYPE_RECB, C-TERMINAL DOMAIN-CONTAINING PROTEIN-RELATED"/>
    <property type="match status" value="1"/>
</dbReference>
<dbReference type="PANTHER" id="PTHR46609">
    <property type="entry name" value="EXONUCLEASE, PHAGE-TYPE/RECB, C-TERMINAL DOMAIN-CONTAINING PROTEIN"/>
    <property type="match status" value="1"/>
</dbReference>
<dbReference type="Pfam" id="PF24623">
    <property type="entry name" value="Phage_zn_bind_8"/>
    <property type="match status" value="1"/>
</dbReference>
<dbReference type="Gene3D" id="3.90.320.10">
    <property type="match status" value="1"/>
</dbReference>
<protein>
    <submittedName>
        <fullName evidence="3">YqaJ viral recombinase family protein</fullName>
    </submittedName>
</protein>